<gene>
    <name evidence="3" type="ORF">CBG14722</name>
    <name evidence="3" type="ORF">CBG_14722</name>
</gene>
<dbReference type="RefSeq" id="XP_045095497.1">
    <property type="nucleotide sequence ID" value="XM_045239751.1"/>
</dbReference>
<proteinExistence type="predicted"/>
<dbReference type="HOGENOM" id="CLU_2017246_0_0_1"/>
<dbReference type="STRING" id="6238.A8XKJ0"/>
<sequence length="123" mass="14415">MNRRQTAQATNTASLEAKKREKLEQREKEKKKQAMSLAVSEEGEFQQKKRYRQRLDAEQYSLKLIDQDQALIEFLKTANFLAKNLLCPFATAFDRVVFINPLKYGNVGRFLSHSCRPNLEMMR</sequence>
<dbReference type="Pfam" id="PF00856">
    <property type="entry name" value="SET"/>
    <property type="match status" value="1"/>
</dbReference>
<organism evidence="3 4">
    <name type="scientific">Caenorhabditis briggsae</name>
    <dbReference type="NCBI Taxonomy" id="6238"/>
    <lineage>
        <taxon>Eukaryota</taxon>
        <taxon>Metazoa</taxon>
        <taxon>Ecdysozoa</taxon>
        <taxon>Nematoda</taxon>
        <taxon>Chromadorea</taxon>
        <taxon>Rhabditida</taxon>
        <taxon>Rhabditina</taxon>
        <taxon>Rhabditomorpha</taxon>
        <taxon>Rhabditoidea</taxon>
        <taxon>Rhabditidae</taxon>
        <taxon>Peloderinae</taxon>
        <taxon>Caenorhabditis</taxon>
    </lineage>
</organism>
<dbReference type="PANTHER" id="PTHR47250:SF1">
    <property type="entry name" value="SET DOMAIN-CONTAINING PROTEIN"/>
    <property type="match status" value="1"/>
</dbReference>
<dbReference type="AlphaFoldDB" id="A8XKJ0"/>
<dbReference type="Gene3D" id="2.170.270.10">
    <property type="entry name" value="SET domain"/>
    <property type="match status" value="1"/>
</dbReference>
<reference evidence="3 4" key="2">
    <citation type="journal article" date="2011" name="PLoS Genet.">
        <title>Caenorhabditis briggsae recombinant inbred line genotypes reveal inter-strain incompatibility and the evolution of recombination.</title>
        <authorList>
            <person name="Ross J.A."/>
            <person name="Koboldt D.C."/>
            <person name="Staisch J.E."/>
            <person name="Chamberlin H.M."/>
            <person name="Gupta B.P."/>
            <person name="Miller R.D."/>
            <person name="Baird S.E."/>
            <person name="Haag E.S."/>
        </authorList>
    </citation>
    <scope>NUCLEOTIDE SEQUENCE [LARGE SCALE GENOMIC DNA]</scope>
    <source>
        <strain evidence="3 4">AF16</strain>
    </source>
</reference>
<reference evidence="3 4" key="1">
    <citation type="journal article" date="2003" name="PLoS Biol.">
        <title>The genome sequence of Caenorhabditis briggsae: a platform for comparative genomics.</title>
        <authorList>
            <person name="Stein L.D."/>
            <person name="Bao Z."/>
            <person name="Blasiar D."/>
            <person name="Blumenthal T."/>
            <person name="Brent M.R."/>
            <person name="Chen N."/>
            <person name="Chinwalla A."/>
            <person name="Clarke L."/>
            <person name="Clee C."/>
            <person name="Coghlan A."/>
            <person name="Coulson A."/>
            <person name="D'Eustachio P."/>
            <person name="Fitch D.H."/>
            <person name="Fulton L.A."/>
            <person name="Fulton R.E."/>
            <person name="Griffiths-Jones S."/>
            <person name="Harris T.W."/>
            <person name="Hillier L.W."/>
            <person name="Kamath R."/>
            <person name="Kuwabara P.E."/>
            <person name="Mardis E.R."/>
            <person name="Marra M.A."/>
            <person name="Miner T.L."/>
            <person name="Minx P."/>
            <person name="Mullikin J.C."/>
            <person name="Plumb R.W."/>
            <person name="Rogers J."/>
            <person name="Schein J.E."/>
            <person name="Sohrmann M."/>
            <person name="Spieth J."/>
            <person name="Stajich J.E."/>
            <person name="Wei C."/>
            <person name="Willey D."/>
            <person name="Wilson R.K."/>
            <person name="Durbin R."/>
            <person name="Waterston R.H."/>
        </authorList>
    </citation>
    <scope>NUCLEOTIDE SEQUENCE [LARGE SCALE GENOMIC DNA]</scope>
    <source>
        <strain evidence="3 4">AF16</strain>
    </source>
</reference>
<evidence type="ECO:0000313" key="3">
    <source>
        <dbReference type="EMBL" id="CAP33164.2"/>
    </source>
</evidence>
<dbReference type="InParanoid" id="A8XKJ0"/>
<dbReference type="CTD" id="8586721"/>
<evidence type="ECO:0000256" key="1">
    <source>
        <dbReference type="SAM" id="MobiDB-lite"/>
    </source>
</evidence>
<keyword evidence="4" id="KW-1185">Reference proteome</keyword>
<protein>
    <submittedName>
        <fullName evidence="3">Protein CBG14722</fullName>
    </submittedName>
</protein>
<dbReference type="EMBL" id="HE600983">
    <property type="protein sequence ID" value="CAP33164.2"/>
    <property type="molecule type" value="Genomic_DNA"/>
</dbReference>
<dbReference type="Proteomes" id="UP000008549">
    <property type="component" value="Unassembled WGS sequence"/>
</dbReference>
<evidence type="ECO:0000259" key="2">
    <source>
        <dbReference type="Pfam" id="PF00856"/>
    </source>
</evidence>
<evidence type="ECO:0000313" key="4">
    <source>
        <dbReference type="Proteomes" id="UP000008549"/>
    </source>
</evidence>
<dbReference type="SUPFAM" id="SSF82199">
    <property type="entry name" value="SET domain"/>
    <property type="match status" value="1"/>
</dbReference>
<feature type="compositionally biased region" description="Basic and acidic residues" evidence="1">
    <location>
        <begin position="16"/>
        <end position="32"/>
    </location>
</feature>
<feature type="domain" description="SET" evidence="2">
    <location>
        <begin position="24"/>
        <end position="120"/>
    </location>
</feature>
<dbReference type="InterPro" id="IPR046341">
    <property type="entry name" value="SET_dom_sf"/>
</dbReference>
<dbReference type="InterPro" id="IPR001214">
    <property type="entry name" value="SET_dom"/>
</dbReference>
<feature type="compositionally biased region" description="Polar residues" evidence="1">
    <location>
        <begin position="1"/>
        <end position="14"/>
    </location>
</feature>
<dbReference type="GeneID" id="8586721"/>
<feature type="region of interest" description="Disordered" evidence="1">
    <location>
        <begin position="1"/>
        <end position="44"/>
    </location>
</feature>
<dbReference type="InterPro" id="IPR053105">
    <property type="entry name" value="Class_V-like_SAM-MTase"/>
</dbReference>
<dbReference type="KEGG" id="cbr:CBG_14722"/>
<accession>A8XKJ0</accession>
<dbReference type="PANTHER" id="PTHR47250">
    <property type="entry name" value="HISTONE-LYSINE N-METHYLTRANSFERASE SET-6"/>
    <property type="match status" value="1"/>
</dbReference>
<name>A8XKJ0_CAEBR</name>